<sequence length="310" mass="32475">MDALDAGAADPLVPLGHEEREVAALGEGFAVGAVAGLLVVDFLLGAPEVDGFLGGGVPVVVAQEDALAVRVARVLELAVPTDGGGPAPRVPRHLLVPPQGRHAVARPHHVVGGDELPGHALVRPREVGGGHHPLRPPPLPGRVVQRLLLLLLLLLRRVYRRRRRGGGGWCGPGRLGRAGGGGGGGGVGGGGGGGGGGVGGAQLREEVFEGFEEAGRGGRRDAGEEDEDEERCHRHQQEWARRHGWLVISYWFGWQMARPAVERPPLLPTSELGRRGGPVRDRLPGRLGGRRREGDRRGGVRKPGSGAQAL</sequence>
<protein>
    <submittedName>
        <fullName evidence="2">Uncharacterized protein</fullName>
    </submittedName>
</protein>
<gene>
    <name evidence="2" type="ORF">PAHAL_3G152100</name>
</gene>
<feature type="compositionally biased region" description="Basic and acidic residues" evidence="1">
    <location>
        <begin position="272"/>
        <end position="298"/>
    </location>
</feature>
<dbReference type="EMBL" id="CM008048">
    <property type="protein sequence ID" value="PVH61903.1"/>
    <property type="molecule type" value="Genomic_DNA"/>
</dbReference>
<accession>A0A2T8KI90</accession>
<name>A0A2T8KI90_9POAL</name>
<dbReference type="Gramene" id="PVH61903">
    <property type="protein sequence ID" value="PVH61903"/>
    <property type="gene ID" value="PAHAL_3G152100"/>
</dbReference>
<reference evidence="2" key="1">
    <citation type="submission" date="2018-04" db="EMBL/GenBank/DDBJ databases">
        <title>WGS assembly of Panicum hallii.</title>
        <authorList>
            <person name="Lovell J."/>
            <person name="Jenkins J."/>
            <person name="Lowry D."/>
            <person name="Mamidi S."/>
            <person name="Sreedasyam A."/>
            <person name="Weng X."/>
            <person name="Barry K."/>
            <person name="Bonette J."/>
            <person name="Campitelli B."/>
            <person name="Daum C."/>
            <person name="Gordon S."/>
            <person name="Gould B."/>
            <person name="Lipzen A."/>
            <person name="Macqueen A."/>
            <person name="Palacio-Mejia J."/>
            <person name="Plott C."/>
            <person name="Shakirov E."/>
            <person name="Shu S."/>
            <person name="Yoshinaga Y."/>
            <person name="Zane M."/>
            <person name="Rokhsar D."/>
            <person name="Grimwood J."/>
            <person name="Schmutz J."/>
            <person name="Juenger T."/>
        </authorList>
    </citation>
    <scope>NUCLEOTIDE SEQUENCE [LARGE SCALE GENOMIC DNA]</scope>
    <source>
        <strain evidence="2">FIL2</strain>
    </source>
</reference>
<feature type="region of interest" description="Disordered" evidence="1">
    <location>
        <begin position="212"/>
        <end position="231"/>
    </location>
</feature>
<evidence type="ECO:0000313" key="2">
    <source>
        <dbReference type="EMBL" id="PVH61903.1"/>
    </source>
</evidence>
<dbReference type="AlphaFoldDB" id="A0A2T8KI90"/>
<evidence type="ECO:0000256" key="1">
    <source>
        <dbReference type="SAM" id="MobiDB-lite"/>
    </source>
</evidence>
<feature type="region of interest" description="Disordered" evidence="1">
    <location>
        <begin position="267"/>
        <end position="310"/>
    </location>
</feature>
<dbReference type="Proteomes" id="UP000243499">
    <property type="component" value="Chromosome 3"/>
</dbReference>
<proteinExistence type="predicted"/>
<organism evidence="2">
    <name type="scientific">Panicum hallii</name>
    <dbReference type="NCBI Taxonomy" id="206008"/>
    <lineage>
        <taxon>Eukaryota</taxon>
        <taxon>Viridiplantae</taxon>
        <taxon>Streptophyta</taxon>
        <taxon>Embryophyta</taxon>
        <taxon>Tracheophyta</taxon>
        <taxon>Spermatophyta</taxon>
        <taxon>Magnoliopsida</taxon>
        <taxon>Liliopsida</taxon>
        <taxon>Poales</taxon>
        <taxon>Poaceae</taxon>
        <taxon>PACMAD clade</taxon>
        <taxon>Panicoideae</taxon>
        <taxon>Panicodae</taxon>
        <taxon>Paniceae</taxon>
        <taxon>Panicinae</taxon>
        <taxon>Panicum</taxon>
        <taxon>Panicum sect. Panicum</taxon>
    </lineage>
</organism>
<feature type="compositionally biased region" description="Basic and acidic residues" evidence="1">
    <location>
        <begin position="212"/>
        <end position="222"/>
    </location>
</feature>